<sequence length="91" mass="9574">MMQPIAEPFVVEVWGKLAGVVLKEGGAFRFHAVAPPFRELDGAEFAIPGLARLAAARLDPHTRSPHILAPHTLDGGRSLGSASHSASSLPL</sequence>
<dbReference type="RefSeq" id="WP_147154469.1">
    <property type="nucleotide sequence ID" value="NZ_BKAJ01000119.1"/>
</dbReference>
<feature type="compositionally biased region" description="Low complexity" evidence="1">
    <location>
        <begin position="75"/>
        <end position="91"/>
    </location>
</feature>
<feature type="region of interest" description="Disordered" evidence="1">
    <location>
        <begin position="66"/>
        <end position="91"/>
    </location>
</feature>
<evidence type="ECO:0000313" key="2">
    <source>
        <dbReference type="EMBL" id="GEP59110.1"/>
    </source>
</evidence>
<name>A0A512NJI4_9HYPH</name>
<evidence type="ECO:0000256" key="1">
    <source>
        <dbReference type="SAM" id="MobiDB-lite"/>
    </source>
</evidence>
<protein>
    <submittedName>
        <fullName evidence="2">Uncharacterized protein</fullName>
    </submittedName>
</protein>
<keyword evidence="3" id="KW-1185">Reference proteome</keyword>
<comment type="caution">
    <text evidence="2">The sequence shown here is derived from an EMBL/GenBank/DDBJ whole genome shotgun (WGS) entry which is preliminary data.</text>
</comment>
<organism evidence="2 3">
    <name type="scientific">Reyranella soli</name>
    <dbReference type="NCBI Taxonomy" id="1230389"/>
    <lineage>
        <taxon>Bacteria</taxon>
        <taxon>Pseudomonadati</taxon>
        <taxon>Pseudomonadota</taxon>
        <taxon>Alphaproteobacteria</taxon>
        <taxon>Hyphomicrobiales</taxon>
        <taxon>Reyranellaceae</taxon>
        <taxon>Reyranella</taxon>
    </lineage>
</organism>
<dbReference type="OrthoDB" id="7584850at2"/>
<gene>
    <name evidence="2" type="ORF">RSO01_62760</name>
</gene>
<dbReference type="Proteomes" id="UP000321058">
    <property type="component" value="Unassembled WGS sequence"/>
</dbReference>
<accession>A0A512NJI4</accession>
<proteinExistence type="predicted"/>
<dbReference type="EMBL" id="BKAJ01000119">
    <property type="protein sequence ID" value="GEP59110.1"/>
    <property type="molecule type" value="Genomic_DNA"/>
</dbReference>
<dbReference type="AlphaFoldDB" id="A0A512NJI4"/>
<evidence type="ECO:0000313" key="3">
    <source>
        <dbReference type="Proteomes" id="UP000321058"/>
    </source>
</evidence>
<reference evidence="2 3" key="1">
    <citation type="submission" date="2019-07" db="EMBL/GenBank/DDBJ databases">
        <title>Whole genome shotgun sequence of Reyranella soli NBRC 108950.</title>
        <authorList>
            <person name="Hosoyama A."/>
            <person name="Uohara A."/>
            <person name="Ohji S."/>
            <person name="Ichikawa N."/>
        </authorList>
    </citation>
    <scope>NUCLEOTIDE SEQUENCE [LARGE SCALE GENOMIC DNA]</scope>
    <source>
        <strain evidence="2 3">NBRC 108950</strain>
    </source>
</reference>